<dbReference type="Pfam" id="PF01546">
    <property type="entry name" value="Peptidase_M20"/>
    <property type="match status" value="1"/>
</dbReference>
<dbReference type="Proteomes" id="UP001050691">
    <property type="component" value="Unassembled WGS sequence"/>
</dbReference>
<proteinExistence type="inferred from homology"/>
<feature type="domain" description="Peptidase M20 dimerisation" evidence="3">
    <location>
        <begin position="202"/>
        <end position="299"/>
    </location>
</feature>
<dbReference type="CDD" id="cd03884">
    <property type="entry name" value="M20_bAS"/>
    <property type="match status" value="1"/>
</dbReference>
<dbReference type="SUPFAM" id="SSF55031">
    <property type="entry name" value="Bacterial exopeptidase dimerisation domain"/>
    <property type="match status" value="1"/>
</dbReference>
<keyword evidence="5" id="KW-1185">Reference proteome</keyword>
<dbReference type="PANTHER" id="PTHR32494:SF5">
    <property type="entry name" value="ALLANTOATE AMIDOHYDROLASE"/>
    <property type="match status" value="1"/>
</dbReference>
<dbReference type="InterPro" id="IPR002933">
    <property type="entry name" value="Peptidase_M20"/>
</dbReference>
<dbReference type="GO" id="GO:0016813">
    <property type="term" value="F:hydrolase activity, acting on carbon-nitrogen (but not peptide) bonds, in linear amidines"/>
    <property type="evidence" value="ECO:0007669"/>
    <property type="project" value="InterPro"/>
</dbReference>
<dbReference type="PANTHER" id="PTHR32494">
    <property type="entry name" value="ALLANTOATE DEIMINASE-RELATED"/>
    <property type="match status" value="1"/>
</dbReference>
<dbReference type="InterPro" id="IPR011650">
    <property type="entry name" value="Peptidase_M20_dimer"/>
</dbReference>
<evidence type="ECO:0000256" key="1">
    <source>
        <dbReference type="ARBA" id="ARBA00006247"/>
    </source>
</evidence>
<gene>
    <name evidence="4" type="ORF">Clacol_009901</name>
</gene>
<dbReference type="InterPro" id="IPR036264">
    <property type="entry name" value="Bact_exopeptidase_dim_dom"/>
</dbReference>
<comment type="similarity">
    <text evidence="1">Belongs to the peptidase M20A family.</text>
</comment>
<evidence type="ECO:0000313" key="4">
    <source>
        <dbReference type="EMBL" id="GJJ15623.1"/>
    </source>
</evidence>
<protein>
    <recommendedName>
        <fullName evidence="3">Peptidase M20 dimerisation domain-containing protein</fullName>
    </recommendedName>
</protein>
<evidence type="ECO:0000313" key="5">
    <source>
        <dbReference type="Proteomes" id="UP001050691"/>
    </source>
</evidence>
<sequence length="407" mass="44028">MTARQLHIPSISSQRLNDSIHQTSLWGAAHRWGSLATETGMARLALNDDDAKVRRWFVEQTSSLGCKVTVDQMGNIFAVLPGRLEGPPTAIGSHLDTQPSGGRYDGVLGVLSGLEALRTIIENKIVTNYPIALINWTNEEGARFPKSLASSGVWAGVIPLESSWNLKEVAGEATQKSELEQQGPHLETTGRKVGVVQGAQAIRWYTVTVHGRETHTGTTPFSTRSDAMLCAAKIIVASNTIAKANNGLMSTGIIHASPGSANTVPGKVVFSLDIRHPSDDTLTIMDKQLQEEATRIAREDSERGCTIDWRLDTDAKATHFDKDCIRCVQESADAVVGRDMTMELTSGAGHDSCMTALVCPTSMIFAPSKDGISHNPVEYTSPEDCATCAQVILGALMRYDDLRLQRS</sequence>
<dbReference type="Gene3D" id="3.40.630.10">
    <property type="entry name" value="Zn peptidases"/>
    <property type="match status" value="3"/>
</dbReference>
<dbReference type="PIRSF" id="PIRSF001235">
    <property type="entry name" value="Amidase_carbamoylase"/>
    <property type="match status" value="1"/>
</dbReference>
<organism evidence="4 5">
    <name type="scientific">Clathrus columnatus</name>
    <dbReference type="NCBI Taxonomy" id="1419009"/>
    <lineage>
        <taxon>Eukaryota</taxon>
        <taxon>Fungi</taxon>
        <taxon>Dikarya</taxon>
        <taxon>Basidiomycota</taxon>
        <taxon>Agaricomycotina</taxon>
        <taxon>Agaricomycetes</taxon>
        <taxon>Phallomycetidae</taxon>
        <taxon>Phallales</taxon>
        <taxon>Clathraceae</taxon>
        <taxon>Clathrus</taxon>
    </lineage>
</organism>
<dbReference type="InterPro" id="IPR010158">
    <property type="entry name" value="Amidase_Cbmase"/>
</dbReference>
<keyword evidence="2" id="KW-0378">Hydrolase</keyword>
<dbReference type="Pfam" id="PF07687">
    <property type="entry name" value="M20_dimer"/>
    <property type="match status" value="1"/>
</dbReference>
<dbReference type="SUPFAM" id="SSF53187">
    <property type="entry name" value="Zn-dependent exopeptidases"/>
    <property type="match status" value="1"/>
</dbReference>
<evidence type="ECO:0000256" key="2">
    <source>
        <dbReference type="ARBA" id="ARBA00022801"/>
    </source>
</evidence>
<evidence type="ECO:0000259" key="3">
    <source>
        <dbReference type="Pfam" id="PF07687"/>
    </source>
</evidence>
<comment type="caution">
    <text evidence="4">The sequence shown here is derived from an EMBL/GenBank/DDBJ whole genome shotgun (WGS) entry which is preliminary data.</text>
</comment>
<name>A0AAV5ARG7_9AGAM</name>
<dbReference type="AlphaFoldDB" id="A0AAV5ARG7"/>
<accession>A0AAV5ARG7</accession>
<dbReference type="EMBL" id="BPWL01000011">
    <property type="protein sequence ID" value="GJJ15623.1"/>
    <property type="molecule type" value="Genomic_DNA"/>
</dbReference>
<reference evidence="4" key="1">
    <citation type="submission" date="2021-10" db="EMBL/GenBank/DDBJ databases">
        <title>De novo Genome Assembly of Clathrus columnatus (Basidiomycota, Fungi) Using Illumina and Nanopore Sequence Data.</title>
        <authorList>
            <person name="Ogiso-Tanaka E."/>
            <person name="Itagaki H."/>
            <person name="Hosoya T."/>
            <person name="Hosaka K."/>
        </authorList>
    </citation>
    <scope>NUCLEOTIDE SEQUENCE</scope>
    <source>
        <strain evidence="4">MO-923</strain>
    </source>
</reference>